<feature type="compositionally biased region" description="Acidic residues" evidence="1">
    <location>
        <begin position="220"/>
        <end position="234"/>
    </location>
</feature>
<proteinExistence type="predicted"/>
<sequence length="860" mass="91580">MTSHNGTERSSAEVETGKKDEMTVDLSPPSPFLKGWKSVNAADYPYFIPNHLNQREGVIRQVKEKEANRTDSVIQPQTQEINLKSQPLQDTPSKPPEATSTDITHSTSTSEADKGHSILNRTVQKPPLTRPPITQQAPMPDAKLNTDRLFIKKPKPPARNLNTPSQRETPLFKPASQPVASDNGNDQDDPFANWGSPDQDANEEGSRIKKRTKPSRVKDSDDDEDDKEKEEEDMLASREEEKEGIRFEELEKTLKLDRNLLEIIVRSVIVKIKLLNARESHKHTLEILENFKTLTRGMHRNHSTMYERKLREGTGKIRVIQSEFENVTRTIEENLRSTIEACVSKHLPILDAPRVDPRGLFPDHWRPKPVECVLSIPHPTPHQHGQPPQPDPMQDTHSRFQEPPKTTENTDAPWAESWGDDAATTQTVNPAPDPAPENNESACPWGDLNDDPIGKPIANPTPAAVPTNPSDSCGWGDTNSTANMGDDGGAKPNAGSGGWGAPDPPGGLGFPAAADSGGRDQGWSGRGMRGGRGNRGGRRGGFGGGENGFERGGFRGRGRGIGGDRGGFGGDNTGWGATPGGWGGGTGGDNTGWGATPGGWGGGTGGDNTGWGDTAGGTGGERGGYRGHRGGFNGGGRGGFDGDRGGFRGGGRGGFGGGRGGFGGTQGFQNGAASDGFGGWDAPKPAPINRQAVAYDTIAPAVPDSLNEWGPLDPNGAATASWADSSPANPPGGVASKADPLNENEESHSKPAQQTNGDGDAHPKPTQETPKEGKSFNDWDGATELDRKTAVLDYEGTMAIDPPVENPPQTQQPAAQSSVAPEVPMKPADDEECADCKIYDQPGKTPRLDADGTPKICFSL</sequence>
<comment type="caution">
    <text evidence="2">The sequence shown here is derived from an EMBL/GenBank/DDBJ whole genome shotgun (WGS) entry which is preliminary data.</text>
</comment>
<name>A0A2N5T3Y3_9BASI</name>
<feature type="compositionally biased region" description="Gly residues" evidence="1">
    <location>
        <begin position="647"/>
        <end position="666"/>
    </location>
</feature>
<accession>A0A2N5T3Y3</accession>
<feature type="region of interest" description="Disordered" evidence="1">
    <location>
        <begin position="63"/>
        <end position="241"/>
    </location>
</feature>
<dbReference type="PANTHER" id="PTHR40903:SF1">
    <property type="entry name" value="HYPHALLY REGULATED CELL WALL PROTEIN 3"/>
    <property type="match status" value="1"/>
</dbReference>
<evidence type="ECO:0000313" key="3">
    <source>
        <dbReference type="Proteomes" id="UP000235388"/>
    </source>
</evidence>
<feature type="compositionally biased region" description="Low complexity" evidence="1">
    <location>
        <begin position="99"/>
        <end position="110"/>
    </location>
</feature>
<feature type="region of interest" description="Disordered" evidence="1">
    <location>
        <begin position="702"/>
        <end position="831"/>
    </location>
</feature>
<reference evidence="2 3" key="1">
    <citation type="submission" date="2017-11" db="EMBL/GenBank/DDBJ databases">
        <title>De novo assembly and phasing of dikaryotic genomes from two isolates of Puccinia coronata f. sp. avenae, the causal agent of oat crown rust.</title>
        <authorList>
            <person name="Miller M.E."/>
            <person name="Zhang Y."/>
            <person name="Omidvar V."/>
            <person name="Sperschneider J."/>
            <person name="Schwessinger B."/>
            <person name="Raley C."/>
            <person name="Palmer J.M."/>
            <person name="Garnica D."/>
            <person name="Upadhyaya N."/>
            <person name="Rathjen J."/>
            <person name="Taylor J.M."/>
            <person name="Park R.F."/>
            <person name="Dodds P.N."/>
            <person name="Hirsch C.D."/>
            <person name="Kianian S.F."/>
            <person name="Figueroa M."/>
        </authorList>
    </citation>
    <scope>NUCLEOTIDE SEQUENCE [LARGE SCALE GENOMIC DNA]</scope>
    <source>
        <strain evidence="2">12NC29</strain>
    </source>
</reference>
<feature type="compositionally biased region" description="Basic and acidic residues" evidence="1">
    <location>
        <begin position="759"/>
        <end position="777"/>
    </location>
</feature>
<feature type="compositionally biased region" description="Low complexity" evidence="1">
    <location>
        <begin position="807"/>
        <end position="821"/>
    </location>
</feature>
<feature type="compositionally biased region" description="Gly residues" evidence="1">
    <location>
        <begin position="559"/>
        <end position="622"/>
    </location>
</feature>
<dbReference type="PANTHER" id="PTHR40903">
    <property type="entry name" value="GLYCINE-RICH CELL WALL STRUCTURAL PROTEIN 1-LIKE"/>
    <property type="match status" value="1"/>
</dbReference>
<feature type="compositionally biased region" description="Polar residues" evidence="1">
    <location>
        <begin position="70"/>
        <end position="92"/>
    </location>
</feature>
<gene>
    <name evidence="2" type="ORF">PCANC_09859</name>
</gene>
<evidence type="ECO:0000256" key="1">
    <source>
        <dbReference type="SAM" id="MobiDB-lite"/>
    </source>
</evidence>
<feature type="compositionally biased region" description="Basic and acidic residues" evidence="1">
    <location>
        <begin position="1"/>
        <end position="22"/>
    </location>
</feature>
<feature type="compositionally biased region" description="Gly residues" evidence="1">
    <location>
        <begin position="524"/>
        <end position="547"/>
    </location>
</feature>
<feature type="compositionally biased region" description="Low complexity" evidence="1">
    <location>
        <begin position="456"/>
        <end position="469"/>
    </location>
</feature>
<protein>
    <submittedName>
        <fullName evidence="2">Uncharacterized protein</fullName>
    </submittedName>
</protein>
<evidence type="ECO:0000313" key="2">
    <source>
        <dbReference type="EMBL" id="PLW20200.1"/>
    </source>
</evidence>
<dbReference type="AlphaFoldDB" id="A0A2N5T3Y3"/>
<feature type="region of interest" description="Disordered" evidence="1">
    <location>
        <begin position="1"/>
        <end position="34"/>
    </location>
</feature>
<dbReference type="EMBL" id="PGCJ01000801">
    <property type="protein sequence ID" value="PLW20200.1"/>
    <property type="molecule type" value="Genomic_DNA"/>
</dbReference>
<keyword evidence="3" id="KW-1185">Reference proteome</keyword>
<dbReference type="OrthoDB" id="2507699at2759"/>
<dbReference type="Proteomes" id="UP000235388">
    <property type="component" value="Unassembled WGS sequence"/>
</dbReference>
<organism evidence="2 3">
    <name type="scientific">Puccinia coronata f. sp. avenae</name>
    <dbReference type="NCBI Taxonomy" id="200324"/>
    <lineage>
        <taxon>Eukaryota</taxon>
        <taxon>Fungi</taxon>
        <taxon>Dikarya</taxon>
        <taxon>Basidiomycota</taxon>
        <taxon>Pucciniomycotina</taxon>
        <taxon>Pucciniomycetes</taxon>
        <taxon>Pucciniales</taxon>
        <taxon>Pucciniaceae</taxon>
        <taxon>Puccinia</taxon>
    </lineage>
</organism>
<feature type="region of interest" description="Disordered" evidence="1">
    <location>
        <begin position="372"/>
        <end position="685"/>
    </location>
</feature>
<feature type="compositionally biased region" description="Gly residues" evidence="1">
    <location>
        <begin position="630"/>
        <end position="639"/>
    </location>
</feature>